<gene>
    <name evidence="1" type="ORF">AWB79_07528</name>
</gene>
<protein>
    <submittedName>
        <fullName evidence="1">Uncharacterized protein</fullName>
    </submittedName>
</protein>
<evidence type="ECO:0000313" key="1">
    <source>
        <dbReference type="EMBL" id="SAK97861.1"/>
    </source>
</evidence>
<sequence>MAAGLRIWSANGELVLDASHRVMRIIDVAMLVGGVNGQVQSDLLKQGGGISFQPNSYIGYLSGGLIHPTFAINTSTGVISWTWAAKANGSFDTYQEGPMYYFAY</sequence>
<keyword evidence="2" id="KW-1185">Reference proteome</keyword>
<name>A0A158DT98_9BURK</name>
<dbReference type="EMBL" id="FCOA02000062">
    <property type="protein sequence ID" value="SAK97861.1"/>
    <property type="molecule type" value="Genomic_DNA"/>
</dbReference>
<comment type="caution">
    <text evidence="1">The sequence shown here is derived from an EMBL/GenBank/DDBJ whole genome shotgun (WGS) entry which is preliminary data.</text>
</comment>
<accession>A0A158DT98</accession>
<reference evidence="1" key="1">
    <citation type="submission" date="2016-01" db="EMBL/GenBank/DDBJ databases">
        <authorList>
            <person name="Peeters C."/>
        </authorList>
    </citation>
    <scope>NUCLEOTIDE SEQUENCE</scope>
    <source>
        <strain evidence="1">LMG 29322</strain>
    </source>
</reference>
<evidence type="ECO:0000313" key="2">
    <source>
        <dbReference type="Proteomes" id="UP000054851"/>
    </source>
</evidence>
<dbReference type="STRING" id="1777140.AWB79_07528"/>
<dbReference type="AlphaFoldDB" id="A0A158DT98"/>
<dbReference type="Proteomes" id="UP000054851">
    <property type="component" value="Unassembled WGS sequence"/>
</dbReference>
<organism evidence="1 2">
    <name type="scientific">Caballeronia hypogeia</name>
    <dbReference type="NCBI Taxonomy" id="1777140"/>
    <lineage>
        <taxon>Bacteria</taxon>
        <taxon>Pseudomonadati</taxon>
        <taxon>Pseudomonadota</taxon>
        <taxon>Betaproteobacteria</taxon>
        <taxon>Burkholderiales</taxon>
        <taxon>Burkholderiaceae</taxon>
        <taxon>Caballeronia</taxon>
    </lineage>
</organism>
<proteinExistence type="predicted"/>